<dbReference type="PANTHER" id="PTHR31001">
    <property type="entry name" value="UNCHARACTERIZED TRANSCRIPTIONAL REGULATORY PROTEIN"/>
    <property type="match status" value="1"/>
</dbReference>
<reference evidence="6 7" key="2">
    <citation type="submission" date="2021-10" db="EMBL/GenBank/DDBJ databases">
        <authorList>
            <person name="Piombo E."/>
        </authorList>
    </citation>
    <scope>NUCLEOTIDE SEQUENCE [LARGE SCALE GENOMIC DNA]</scope>
</reference>
<dbReference type="Proteomes" id="UP000775872">
    <property type="component" value="Unassembled WGS sequence"/>
</dbReference>
<evidence type="ECO:0000256" key="1">
    <source>
        <dbReference type="ARBA" id="ARBA00004123"/>
    </source>
</evidence>
<dbReference type="InterPro" id="IPR007219">
    <property type="entry name" value="XnlR_reg_dom"/>
</dbReference>
<keyword evidence="7" id="KW-1185">Reference proteome</keyword>
<dbReference type="GO" id="GO:0003677">
    <property type="term" value="F:DNA binding"/>
    <property type="evidence" value="ECO:0007669"/>
    <property type="project" value="InterPro"/>
</dbReference>
<keyword evidence="2" id="KW-0539">Nucleus</keyword>
<keyword evidence="4" id="KW-0732">Signal</keyword>
<dbReference type="PANTHER" id="PTHR31001:SF87">
    <property type="entry name" value="COL-21"/>
    <property type="match status" value="1"/>
</dbReference>
<evidence type="ECO:0000256" key="2">
    <source>
        <dbReference type="ARBA" id="ARBA00023242"/>
    </source>
</evidence>
<feature type="domain" description="Xylanolytic transcriptional activator regulatory" evidence="5">
    <location>
        <begin position="294"/>
        <end position="373"/>
    </location>
</feature>
<dbReference type="GO" id="GO:0006351">
    <property type="term" value="P:DNA-templated transcription"/>
    <property type="evidence" value="ECO:0007669"/>
    <property type="project" value="InterPro"/>
</dbReference>
<evidence type="ECO:0000256" key="3">
    <source>
        <dbReference type="SAM" id="MobiDB-lite"/>
    </source>
</evidence>
<dbReference type="GO" id="GO:0005634">
    <property type="term" value="C:nucleus"/>
    <property type="evidence" value="ECO:0007669"/>
    <property type="project" value="UniProtKB-SubCell"/>
</dbReference>
<comment type="caution">
    <text evidence="6">The sequence shown here is derived from an EMBL/GenBank/DDBJ whole genome shotgun (WGS) entry which is preliminary data.</text>
</comment>
<feature type="signal peptide" evidence="4">
    <location>
        <begin position="1"/>
        <end position="19"/>
    </location>
</feature>
<dbReference type="EMBL" id="CABFOC020000042">
    <property type="protein sequence ID" value="CAH0051625.1"/>
    <property type="molecule type" value="Genomic_DNA"/>
</dbReference>
<dbReference type="AlphaFoldDB" id="A0A9P0ELC8"/>
<organism evidence="6 7">
    <name type="scientific">Clonostachys solani</name>
    <dbReference type="NCBI Taxonomy" id="160281"/>
    <lineage>
        <taxon>Eukaryota</taxon>
        <taxon>Fungi</taxon>
        <taxon>Dikarya</taxon>
        <taxon>Ascomycota</taxon>
        <taxon>Pezizomycotina</taxon>
        <taxon>Sordariomycetes</taxon>
        <taxon>Hypocreomycetidae</taxon>
        <taxon>Hypocreales</taxon>
        <taxon>Bionectriaceae</taxon>
        <taxon>Clonostachys</taxon>
    </lineage>
</organism>
<protein>
    <recommendedName>
        <fullName evidence="5">Xylanolytic transcriptional activator regulatory domain-containing protein</fullName>
    </recommendedName>
</protein>
<name>A0A9P0ELC8_9HYPO</name>
<feature type="region of interest" description="Disordered" evidence="3">
    <location>
        <begin position="56"/>
        <end position="80"/>
    </location>
</feature>
<dbReference type="GO" id="GO:0008270">
    <property type="term" value="F:zinc ion binding"/>
    <property type="evidence" value="ECO:0007669"/>
    <property type="project" value="InterPro"/>
</dbReference>
<feature type="chain" id="PRO_5040468221" description="Xylanolytic transcriptional activator regulatory domain-containing protein" evidence="4">
    <location>
        <begin position="20"/>
        <end position="691"/>
    </location>
</feature>
<comment type="subcellular location">
    <subcellularLocation>
        <location evidence="1">Nucleus</location>
    </subcellularLocation>
</comment>
<dbReference type="CDD" id="cd12148">
    <property type="entry name" value="fungal_TF_MHR"/>
    <property type="match status" value="1"/>
</dbReference>
<accession>A0A9P0ELC8</accession>
<evidence type="ECO:0000313" key="7">
    <source>
        <dbReference type="Proteomes" id="UP000775872"/>
    </source>
</evidence>
<dbReference type="InterPro" id="IPR050613">
    <property type="entry name" value="Sec_Metabolite_Reg"/>
</dbReference>
<proteinExistence type="predicted"/>
<dbReference type="SMART" id="SM00906">
    <property type="entry name" value="Fungal_trans"/>
    <property type="match status" value="1"/>
</dbReference>
<evidence type="ECO:0000259" key="5">
    <source>
        <dbReference type="SMART" id="SM00906"/>
    </source>
</evidence>
<reference evidence="7" key="1">
    <citation type="submission" date="2019-06" db="EMBL/GenBank/DDBJ databases">
        <authorList>
            <person name="Broberg M."/>
        </authorList>
    </citation>
    <scope>NUCLEOTIDE SEQUENCE [LARGE SCALE GENOMIC DNA]</scope>
</reference>
<evidence type="ECO:0000256" key="4">
    <source>
        <dbReference type="SAM" id="SignalP"/>
    </source>
</evidence>
<gene>
    <name evidence="6" type="ORF">CSOL1703_00014274</name>
</gene>
<dbReference type="Pfam" id="PF04082">
    <property type="entry name" value="Fungal_trans"/>
    <property type="match status" value="1"/>
</dbReference>
<dbReference type="OrthoDB" id="10263753at2759"/>
<evidence type="ECO:0000313" key="6">
    <source>
        <dbReference type="EMBL" id="CAH0051625.1"/>
    </source>
</evidence>
<sequence>MCITTIYYLCLIIPPPLTANQQYKQCRGDRLVTRIKYAPEKEEDCYLLHRMPSAQAEGSQSTLSSNASSSSDINNSTNVVHPCPPARSGDKWNSTLQDQIRDFGYCSRSSHNSVSLLRTTELYGGLDADFASPSAAKELPLRGDGYRLYGARVRQLPPQTCIDVLVRTFFSDVNWQYDVLDEKSFRNQLEAWGMVSYSDLNGAFEKLTPQTCVFPALLFQVLAQALLFHPSDDKTVLSLMTMAGMTFHDLGVEYSATGAEILEILGKKNITISTVQAGVLRASFLKSSGKVVEAWHALGATIRDAQEIGLHTGQVASERCPSGLEEDSLINSAVGHRIWVVLHIWDVHMAVVLGRPIATHLQIDSFAGTLEGEERRRELFSHWNTETDPPRPFDIILAGYNVAYRYFQDIHQLEHNGAKSQQYPIVERLHVAVIKNMQLLPSWCRLETPNTRFDQFRGCQWLPVAREGLYSLIHLVLLTLHRPYIFSVANSRTEALKAGVAILRAQERLFRLLEPRQCKVFNTVYASFDAIVLIAAICLVFPNQNPELRAECVEVVERGMQRLGITSQFNPMAKSAHDVVRSLYRRLKQQLGISGTLEYGGILFHNPDCIFPNTHAAPDREPLDVPVNTVLPPRPTSDLFYDHVSSTEIPIMDTPPSLQMDLSTIDITDSWHFEGSFDDASFWSFMNELNH</sequence>
<feature type="compositionally biased region" description="Low complexity" evidence="3">
    <location>
        <begin position="59"/>
        <end position="78"/>
    </location>
</feature>